<keyword evidence="1" id="KW-1133">Transmembrane helix</keyword>
<reference evidence="2" key="1">
    <citation type="journal article" date="2020" name="Fungal Divers.">
        <title>Resolving the Mortierellaceae phylogeny through synthesis of multi-gene phylogenetics and phylogenomics.</title>
        <authorList>
            <person name="Vandepol N."/>
            <person name="Liber J."/>
            <person name="Desiro A."/>
            <person name="Na H."/>
            <person name="Kennedy M."/>
            <person name="Barry K."/>
            <person name="Grigoriev I.V."/>
            <person name="Miller A.N."/>
            <person name="O'Donnell K."/>
            <person name="Stajich J.E."/>
            <person name="Bonito G."/>
        </authorList>
    </citation>
    <scope>NUCLEOTIDE SEQUENCE</scope>
    <source>
        <strain evidence="2">BC1065</strain>
    </source>
</reference>
<keyword evidence="3" id="KW-1185">Reference proteome</keyword>
<feature type="transmembrane region" description="Helical" evidence="1">
    <location>
        <begin position="182"/>
        <end position="201"/>
    </location>
</feature>
<dbReference type="OrthoDB" id="2446973at2759"/>
<protein>
    <submittedName>
        <fullName evidence="2">Uncharacterized protein</fullName>
    </submittedName>
</protein>
<evidence type="ECO:0000313" key="2">
    <source>
        <dbReference type="EMBL" id="KAG0263388.1"/>
    </source>
</evidence>
<name>A0A9P6U880_9FUNG</name>
<gene>
    <name evidence="2" type="ORF">DFQ27_001781</name>
</gene>
<comment type="caution">
    <text evidence="2">The sequence shown here is derived from an EMBL/GenBank/DDBJ whole genome shotgun (WGS) entry which is preliminary data.</text>
</comment>
<keyword evidence="1" id="KW-0812">Transmembrane</keyword>
<dbReference type="AlphaFoldDB" id="A0A9P6U880"/>
<dbReference type="Proteomes" id="UP000807716">
    <property type="component" value="Unassembled WGS sequence"/>
</dbReference>
<proteinExistence type="predicted"/>
<dbReference type="EMBL" id="JAAAJB010000162">
    <property type="protein sequence ID" value="KAG0263388.1"/>
    <property type="molecule type" value="Genomic_DNA"/>
</dbReference>
<feature type="transmembrane region" description="Helical" evidence="1">
    <location>
        <begin position="156"/>
        <end position="176"/>
    </location>
</feature>
<sequence length="306" mass="34244">MSNSSSDMKLSPHLSKELQSIQDDLQAQLKGLEVFLADRDRILYLHTAEQSRELKTRFVGIIQQYLSTTLPDLFRFMDQVDQLTKLYDGPYETFIWNTSSTIRKVELCMKFCKSHEDQHRSVNQKLSGWCHEIADRIQMYRAAGGQRSKGSKVAKFATLTLVVGGLTGGAVVAIVVSPLVAIGTFAACGTGGVFSAALAMFGDQESEICQKACFKLSTMIVCHRELQSSINIVADKLDNCRCWLQSLRDCTEKIADVHRAEGSRREAYRTAQQEIRNIKTACEGIHRGALRLSIMSSQVRAEIRQL</sequence>
<evidence type="ECO:0000256" key="1">
    <source>
        <dbReference type="SAM" id="Phobius"/>
    </source>
</evidence>
<accession>A0A9P6U880</accession>
<evidence type="ECO:0000313" key="3">
    <source>
        <dbReference type="Proteomes" id="UP000807716"/>
    </source>
</evidence>
<organism evidence="2 3">
    <name type="scientific">Actinomortierella ambigua</name>
    <dbReference type="NCBI Taxonomy" id="1343610"/>
    <lineage>
        <taxon>Eukaryota</taxon>
        <taxon>Fungi</taxon>
        <taxon>Fungi incertae sedis</taxon>
        <taxon>Mucoromycota</taxon>
        <taxon>Mortierellomycotina</taxon>
        <taxon>Mortierellomycetes</taxon>
        <taxon>Mortierellales</taxon>
        <taxon>Mortierellaceae</taxon>
        <taxon>Actinomortierella</taxon>
    </lineage>
</organism>
<keyword evidence="1" id="KW-0472">Membrane</keyword>